<evidence type="ECO:0000313" key="2">
    <source>
        <dbReference type="EMBL" id="WWM71234.1"/>
    </source>
</evidence>
<evidence type="ECO:0000313" key="3">
    <source>
        <dbReference type="Proteomes" id="UP001382935"/>
    </source>
</evidence>
<sequence>MIDRRAFVAGGLCLGVPVTGWANGQARSRAAALSAIALPSGFNGVLAYGRRGRIEALRNVGLADLESKRPITADTTFRWGSVSKWLTSVAALRLVEQGRLRLDTPIAEQLPELPRDTRSRVKLRHLLSNTSGIPDLLSRRLGAEPELRTSTATATQILARFGGGELAFTPGEGWDYAALNWVLVAAILERAGGTDFSTLLRDRVFRPLGMRGAQLVQAGQPELPTLAAAYDAGNPPRRKMSPVPPFLAASGNVAGSASDAVRAAHGIFHGSLLGAEARRQLTQIVWPAEDYALGGRVRTIGGERWAWEAGKVGGYRTLIVHRLKQSETIALFATGDQEQSLLSQWAERVIQG</sequence>
<dbReference type="InterPro" id="IPR001466">
    <property type="entry name" value="Beta-lactam-related"/>
</dbReference>
<dbReference type="Pfam" id="PF00144">
    <property type="entry name" value="Beta-lactamase"/>
    <property type="match status" value="1"/>
</dbReference>
<gene>
    <name evidence="2" type="ORF">V6R86_11285</name>
</gene>
<accession>A0ABZ2G491</accession>
<name>A0ABZ2G491_9SPHN</name>
<dbReference type="PANTHER" id="PTHR46825:SF9">
    <property type="entry name" value="BETA-LACTAMASE-RELATED DOMAIN-CONTAINING PROTEIN"/>
    <property type="match status" value="1"/>
</dbReference>
<dbReference type="EC" id="3.1.1.103" evidence="2"/>
<dbReference type="GO" id="GO:0016787">
    <property type="term" value="F:hydrolase activity"/>
    <property type="evidence" value="ECO:0007669"/>
    <property type="project" value="UniProtKB-KW"/>
</dbReference>
<feature type="domain" description="Beta-lactamase-related" evidence="1">
    <location>
        <begin position="45"/>
        <end position="340"/>
    </location>
</feature>
<protein>
    <submittedName>
        <fullName evidence="2">Serine hydrolase domain-containing protein</fullName>
        <ecNumber evidence="2">3.1.1.103</ecNumber>
    </submittedName>
</protein>
<dbReference type="InterPro" id="IPR050491">
    <property type="entry name" value="AmpC-like"/>
</dbReference>
<keyword evidence="2" id="KW-0378">Hydrolase</keyword>
<dbReference type="Proteomes" id="UP001382935">
    <property type="component" value="Chromosome"/>
</dbReference>
<keyword evidence="3" id="KW-1185">Reference proteome</keyword>
<dbReference type="PANTHER" id="PTHR46825">
    <property type="entry name" value="D-ALANYL-D-ALANINE-CARBOXYPEPTIDASE/ENDOPEPTIDASE AMPH"/>
    <property type="match status" value="1"/>
</dbReference>
<dbReference type="Gene3D" id="3.40.710.10">
    <property type="entry name" value="DD-peptidase/beta-lactamase superfamily"/>
    <property type="match status" value="1"/>
</dbReference>
<reference evidence="2 3" key="1">
    <citation type="submission" date="2024-02" db="EMBL/GenBank/DDBJ databases">
        <title>Full genome sequence of Sphingomonas kaistensis.</title>
        <authorList>
            <person name="Poletto B.L."/>
            <person name="Silva G."/>
            <person name="Galante D."/>
            <person name="Campos K.R."/>
            <person name="Santos M.B.N."/>
            <person name="Sacchi C.T."/>
        </authorList>
    </citation>
    <scope>NUCLEOTIDE SEQUENCE [LARGE SCALE GENOMIC DNA]</scope>
    <source>
        <strain evidence="2 3">MA4R</strain>
    </source>
</reference>
<dbReference type="EMBL" id="CP145607">
    <property type="protein sequence ID" value="WWM71234.1"/>
    <property type="molecule type" value="Genomic_DNA"/>
</dbReference>
<dbReference type="RefSeq" id="WP_338504602.1">
    <property type="nucleotide sequence ID" value="NZ_CP145607.1"/>
</dbReference>
<evidence type="ECO:0000259" key="1">
    <source>
        <dbReference type="Pfam" id="PF00144"/>
    </source>
</evidence>
<dbReference type="InterPro" id="IPR012338">
    <property type="entry name" value="Beta-lactam/transpept-like"/>
</dbReference>
<proteinExistence type="predicted"/>
<dbReference type="SUPFAM" id="SSF56601">
    <property type="entry name" value="beta-lactamase/transpeptidase-like"/>
    <property type="match status" value="1"/>
</dbReference>
<organism evidence="2 3">
    <name type="scientific">Sphingomonas kaistensis</name>
    <dbReference type="NCBI Taxonomy" id="298708"/>
    <lineage>
        <taxon>Bacteria</taxon>
        <taxon>Pseudomonadati</taxon>
        <taxon>Pseudomonadota</taxon>
        <taxon>Alphaproteobacteria</taxon>
        <taxon>Sphingomonadales</taxon>
        <taxon>Sphingomonadaceae</taxon>
        <taxon>Sphingomonas</taxon>
    </lineage>
</organism>